<sequence length="424" mass="47846">MRALLLTVLLFTLPGLVPSASAQSENESIEWNGFLALRGGGIEGPNGWPQGGFGRFDGGADGPEDRDFWGRAEGQFGFDWNSTGSWRGRVHALARLEEDEVPGPAVGLTEAWLGYQRATSDRSELMVRGGLFFYPSSQENVDPLWGSPYTLNYSAINSWFAEEFRPIGLDAEQRFFLDSGREWSLGATVFGGNDTLGTLLVWRGWTMHDRLSVLGEDLALPPVFSLESDGAFGQNQRAFRTTAFGEDFDDRPGWALRARLDQPGAFNVQLAWVDNRGDRRLYEDEYAWRTQFLLLGAFWQLSERFELIAEATRGRTRMNFPGQPWVDADFDAVYLMGSWLNDLGRWSLRHDRFGVSDQIDRASWGIFDDRGQAWTLAWIRAVGQRSRLGVEWSWLDANRPVALASGASPDAGGMRLMLEWRWLF</sequence>
<organism evidence="1 2">
    <name type="scientific">Wenzhouxiangella marina</name>
    <dbReference type="NCBI Taxonomy" id="1579979"/>
    <lineage>
        <taxon>Bacteria</taxon>
        <taxon>Pseudomonadati</taxon>
        <taxon>Pseudomonadota</taxon>
        <taxon>Gammaproteobacteria</taxon>
        <taxon>Chromatiales</taxon>
        <taxon>Wenzhouxiangellaceae</taxon>
        <taxon>Wenzhouxiangella</taxon>
    </lineage>
</organism>
<dbReference type="Proteomes" id="UP000066624">
    <property type="component" value="Chromosome"/>
</dbReference>
<dbReference type="OrthoDB" id="7531957at2"/>
<dbReference type="RefSeq" id="WP_049726136.1">
    <property type="nucleotide sequence ID" value="NZ_CP012154.1"/>
</dbReference>
<protein>
    <submittedName>
        <fullName evidence="1">Uncharacterized protein</fullName>
    </submittedName>
</protein>
<proteinExistence type="predicted"/>
<evidence type="ECO:0000313" key="1">
    <source>
        <dbReference type="EMBL" id="AKS42582.1"/>
    </source>
</evidence>
<dbReference type="KEGG" id="wma:WM2015_2219"/>
<dbReference type="SUPFAM" id="SSF56935">
    <property type="entry name" value="Porins"/>
    <property type="match status" value="1"/>
</dbReference>
<keyword evidence="2" id="KW-1185">Reference proteome</keyword>
<reference evidence="1 2" key="1">
    <citation type="submission" date="2015-07" db="EMBL/GenBank/DDBJ databases">
        <authorList>
            <person name="Noorani M."/>
        </authorList>
    </citation>
    <scope>NUCLEOTIDE SEQUENCE [LARGE SCALE GENOMIC DNA]</scope>
    <source>
        <strain evidence="1 2">KCTC 42284</strain>
    </source>
</reference>
<accession>A0A0K0XY78</accession>
<name>A0A0K0XY78_9GAMM</name>
<dbReference type="EMBL" id="CP012154">
    <property type="protein sequence ID" value="AKS42582.1"/>
    <property type="molecule type" value="Genomic_DNA"/>
</dbReference>
<evidence type="ECO:0000313" key="2">
    <source>
        <dbReference type="Proteomes" id="UP000066624"/>
    </source>
</evidence>
<gene>
    <name evidence="1" type="ORF">WM2015_2219</name>
</gene>
<dbReference type="STRING" id="1579979.WM2015_2219"/>
<dbReference type="AlphaFoldDB" id="A0A0K0XY78"/>